<dbReference type="Proteomes" id="UP000215335">
    <property type="component" value="Unassembled WGS sequence"/>
</dbReference>
<gene>
    <name evidence="5" type="ORF">TSAR_010159</name>
</gene>
<dbReference type="STRING" id="543379.A0A232FMY0"/>
<feature type="domain" description="Peptidase M16 N-terminal" evidence="3">
    <location>
        <begin position="63"/>
        <end position="152"/>
    </location>
</feature>
<evidence type="ECO:0000313" key="6">
    <source>
        <dbReference type="Proteomes" id="UP000215335"/>
    </source>
</evidence>
<evidence type="ECO:0008006" key="7">
    <source>
        <dbReference type="Google" id="ProtNLM"/>
    </source>
</evidence>
<organism evidence="5 6">
    <name type="scientific">Trichomalopsis sarcophagae</name>
    <dbReference type="NCBI Taxonomy" id="543379"/>
    <lineage>
        <taxon>Eukaryota</taxon>
        <taxon>Metazoa</taxon>
        <taxon>Ecdysozoa</taxon>
        <taxon>Arthropoda</taxon>
        <taxon>Hexapoda</taxon>
        <taxon>Insecta</taxon>
        <taxon>Pterygota</taxon>
        <taxon>Neoptera</taxon>
        <taxon>Endopterygota</taxon>
        <taxon>Hymenoptera</taxon>
        <taxon>Apocrita</taxon>
        <taxon>Proctotrupomorpha</taxon>
        <taxon>Chalcidoidea</taxon>
        <taxon>Pteromalidae</taxon>
        <taxon>Pteromalinae</taxon>
        <taxon>Trichomalopsis</taxon>
    </lineage>
</organism>
<accession>A0A232FMY0</accession>
<dbReference type="InterPro" id="IPR007863">
    <property type="entry name" value="Peptidase_M16_C"/>
</dbReference>
<dbReference type="SUPFAM" id="SSF63411">
    <property type="entry name" value="LuxS/MPP-like metallohydrolase"/>
    <property type="match status" value="4"/>
</dbReference>
<dbReference type="AlphaFoldDB" id="A0A232FMY0"/>
<dbReference type="GO" id="GO:0046872">
    <property type="term" value="F:metal ion binding"/>
    <property type="evidence" value="ECO:0007669"/>
    <property type="project" value="InterPro"/>
</dbReference>
<feature type="coiled-coil region" evidence="1">
    <location>
        <begin position="997"/>
        <end position="1038"/>
    </location>
</feature>
<dbReference type="EMBL" id="NNAY01000020">
    <property type="protein sequence ID" value="OXU31879.1"/>
    <property type="molecule type" value="Genomic_DNA"/>
</dbReference>
<dbReference type="OrthoDB" id="4953at2759"/>
<dbReference type="FunFam" id="3.30.830.10:FF:000015">
    <property type="entry name" value="Putative zinc metalloprotease"/>
    <property type="match status" value="1"/>
</dbReference>
<comment type="caution">
    <text evidence="5">The sequence shown here is derived from an EMBL/GenBank/DDBJ whole genome shotgun (WGS) entry which is preliminary data.</text>
</comment>
<sequence>MAPVDNSPASNMGGFELICSLTSNEIIPVHKYKSVNTGLTVFIAEVEGPVVCGYLCLATEAFDDDGLPHTLEHLIFLGSENYPYKGILDLLANRCLASGTNACTDVDNTFYTMETVGSEGFLTLLPVYIDHILYPTLKDSAFITEVHHITGEGEDAGVVYCEMQGKENVGEYLVHNELKRAIYPGKCGYKSNTGGELKNLRESTNNEKVRKYHKEFYRPENLCIIITGQVKHADVFKALQPIEEKILAKGDRGLFTRPWQGEVPPFPKNVDMDIYYPCNDEDNGLVYIGWRGPSAISGRSDLLASTLLLKYLTDTSASPLQQEFVEIEDPFASDVRFSLSENSESLLYLMFENVPKPKVSKISARLMNVLKDIAKDESKIDMQRMNTVIQRHILETLSNIESSPHDSVAFMIIGDFLFGNSKEDLDTRLNEIESLKKLKLKPVTYWIELLNKYFIQAPSAVMKGIPSIDKQQELADIEQKRVSEQIKKLGPEGLKKKDQELQKSIVENETPIPDETLTSVPIPSTDSINFHHIKSYTTESAEQHPRFNVDKLPFYTYLHHVNTNFVYMFVIMDTSEVSLERRPYIPLILEAILECPVLRDGKLIPYETVVSELEMDTIAVSTRIGIENTSRFSCGAYSNNAIFALQLELAKYSKGVRWIKDLLYRSQLISERLKIIASKIINDVAQMKRKGKKVVDDLMKSLIYKKESNHFNASMLRQQQFLTKMLERLNTENGAKEVLAEIDAVRSVLTATKNMALYMAVNIDRLAIQVPDVYEPWKEFSDADNSTKSKLHVVQDYELINPLSEINPNGCVTGLGCIESAFFLQCSRGIKDYQHPDLPPLLVCLQYLTQLEGPMWRQIRGQGFAYSYDIYTKPNEGLLYLIFYRATNVVAAYKETKTIVDNHLSENKWESLLFESAKSSLIYEIVQGEKSVGDMVVKSLLSYFKQVPHDYNLRMVKNISAVTMKDIERVAPQYLKPLFEPSSCKTTIVCHPSKSSIEELKSTKSSLEEQIVAEETEKSRLQHEVERMNVRISQLNESLGKKSAARTDYERTIQETESAYMKILESSQLLLNMVKREAACLDQTLSSRSSNSSSSKSNPETARHKHSREAVDCLDDNVTCSKPMATADHARRKKTSDIAIKM</sequence>
<reference evidence="5 6" key="1">
    <citation type="journal article" date="2017" name="Curr. Biol.">
        <title>The Evolution of Venom by Co-option of Single-Copy Genes.</title>
        <authorList>
            <person name="Martinson E.O."/>
            <person name="Mrinalini"/>
            <person name="Kelkar Y.D."/>
            <person name="Chang C.H."/>
            <person name="Werren J.H."/>
        </authorList>
    </citation>
    <scope>NUCLEOTIDE SEQUENCE [LARGE SCALE GENOMIC DNA]</scope>
    <source>
        <strain evidence="5 6">Alberta</strain>
        <tissue evidence="5">Whole body</tissue>
    </source>
</reference>
<dbReference type="PANTHER" id="PTHR43016">
    <property type="entry name" value="PRESEQUENCE PROTEASE"/>
    <property type="match status" value="1"/>
</dbReference>
<proteinExistence type="predicted"/>
<dbReference type="Pfam" id="PF05193">
    <property type="entry name" value="Peptidase_M16_C"/>
    <property type="match status" value="1"/>
</dbReference>
<feature type="region of interest" description="Disordered" evidence="2">
    <location>
        <begin position="1084"/>
        <end position="1109"/>
    </location>
</feature>
<dbReference type="FunFam" id="3.30.830.10:FF:000031">
    <property type="entry name" value="Putative zinc metalloprotease"/>
    <property type="match status" value="1"/>
</dbReference>
<dbReference type="InterPro" id="IPR011249">
    <property type="entry name" value="Metalloenz_LuxS/M16"/>
</dbReference>
<evidence type="ECO:0000256" key="2">
    <source>
        <dbReference type="SAM" id="MobiDB-lite"/>
    </source>
</evidence>
<dbReference type="Gene3D" id="3.30.830.10">
    <property type="entry name" value="Metalloenzyme, LuxS/M16 peptidase-like"/>
    <property type="match status" value="4"/>
</dbReference>
<dbReference type="Pfam" id="PF00675">
    <property type="entry name" value="Peptidase_M16"/>
    <property type="match status" value="1"/>
</dbReference>
<dbReference type="InterPro" id="IPR011765">
    <property type="entry name" value="Pept_M16_N"/>
</dbReference>
<evidence type="ECO:0000256" key="1">
    <source>
        <dbReference type="SAM" id="Coils"/>
    </source>
</evidence>
<feature type="domain" description="Peptidase M16 C-terminal" evidence="4">
    <location>
        <begin position="205"/>
        <end position="377"/>
    </location>
</feature>
<name>A0A232FMY0_9HYME</name>
<evidence type="ECO:0000313" key="5">
    <source>
        <dbReference type="EMBL" id="OXU31879.1"/>
    </source>
</evidence>
<evidence type="ECO:0000259" key="4">
    <source>
        <dbReference type="Pfam" id="PF05193"/>
    </source>
</evidence>
<keyword evidence="1" id="KW-0175">Coiled coil</keyword>
<evidence type="ECO:0000259" key="3">
    <source>
        <dbReference type="Pfam" id="PF00675"/>
    </source>
</evidence>
<keyword evidence="6" id="KW-1185">Reference proteome</keyword>
<feature type="compositionally biased region" description="Low complexity" evidence="2">
    <location>
        <begin position="1086"/>
        <end position="1098"/>
    </location>
</feature>
<dbReference type="PANTHER" id="PTHR43016:SF16">
    <property type="entry name" value="METALLOPROTEASE, PUTATIVE (AFU_ORTHOLOGUE AFUA_4G07610)-RELATED"/>
    <property type="match status" value="1"/>
</dbReference>
<protein>
    <recommendedName>
        <fullName evidence="7">Presequence protease, mitochondrial</fullName>
    </recommendedName>
</protein>